<evidence type="ECO:0000256" key="2">
    <source>
        <dbReference type="ARBA" id="ARBA00022448"/>
    </source>
</evidence>
<dbReference type="PROSITE" id="PS01013">
    <property type="entry name" value="OSBP"/>
    <property type="match status" value="1"/>
</dbReference>
<dbReference type="Gene3D" id="3.30.70.3490">
    <property type="match status" value="1"/>
</dbReference>
<proteinExistence type="inferred from homology"/>
<dbReference type="InterPro" id="IPR018494">
    <property type="entry name" value="Oxysterol-bd_CS"/>
</dbReference>
<name>Q6BPS2_DEBHA</name>
<evidence type="ECO:0000256" key="3">
    <source>
        <dbReference type="ARBA" id="ARBA00023055"/>
    </source>
</evidence>
<dbReference type="eggNOG" id="KOG2210">
    <property type="taxonomic scope" value="Eukaryota"/>
</dbReference>
<evidence type="ECO:0000313" key="7">
    <source>
        <dbReference type="EMBL" id="CAG88037.2"/>
    </source>
</evidence>
<dbReference type="SUPFAM" id="SSF144000">
    <property type="entry name" value="Oxysterol-binding protein-like"/>
    <property type="match status" value="1"/>
</dbReference>
<dbReference type="FunFam" id="2.40.160.120:FF:000007">
    <property type="entry name" value="Oxysterol binding protein"/>
    <property type="match status" value="1"/>
</dbReference>
<dbReference type="GO" id="GO:0032541">
    <property type="term" value="C:cortical endoplasmic reticulum"/>
    <property type="evidence" value="ECO:0007669"/>
    <property type="project" value="TreeGrafter"/>
</dbReference>
<evidence type="ECO:0000313" key="8">
    <source>
        <dbReference type="Proteomes" id="UP000000599"/>
    </source>
</evidence>
<keyword evidence="2" id="KW-0813">Transport</keyword>
<dbReference type="STRING" id="284592.Q6BPS2"/>
<dbReference type="OrthoDB" id="14833at2759"/>
<dbReference type="Gene3D" id="2.40.160.120">
    <property type="match status" value="1"/>
</dbReference>
<evidence type="ECO:0000256" key="5">
    <source>
        <dbReference type="RuleBase" id="RU003844"/>
    </source>
</evidence>
<evidence type="ECO:0000256" key="1">
    <source>
        <dbReference type="ARBA" id="ARBA00008842"/>
    </source>
</evidence>
<gene>
    <name evidence="7" type="ordered locus">DEHA2E11264g</name>
</gene>
<dbReference type="GO" id="GO:0016020">
    <property type="term" value="C:membrane"/>
    <property type="evidence" value="ECO:0007669"/>
    <property type="project" value="TreeGrafter"/>
</dbReference>
<dbReference type="Pfam" id="PF01237">
    <property type="entry name" value="Oxysterol_BP"/>
    <property type="match status" value="1"/>
</dbReference>
<comment type="similarity">
    <text evidence="1 5">Belongs to the OSBP family.</text>
</comment>
<keyword evidence="3" id="KW-0445">Lipid transport</keyword>
<dbReference type="InterPro" id="IPR037239">
    <property type="entry name" value="OSBP_sf"/>
</dbReference>
<evidence type="ECO:0000256" key="6">
    <source>
        <dbReference type="SAM" id="MobiDB-lite"/>
    </source>
</evidence>
<dbReference type="PANTHER" id="PTHR10972:SF102">
    <property type="entry name" value="OXYSTEROL-BINDING PROTEIN"/>
    <property type="match status" value="1"/>
</dbReference>
<dbReference type="FunCoup" id="Q6BPS2">
    <property type="interactions" value="1371"/>
</dbReference>
<dbReference type="HOGENOM" id="CLU_012334_4_2_1"/>
<reference evidence="7 8" key="1">
    <citation type="journal article" date="2004" name="Nature">
        <title>Genome evolution in yeasts.</title>
        <authorList>
            <consortium name="Genolevures"/>
            <person name="Dujon B."/>
            <person name="Sherman D."/>
            <person name="Fischer G."/>
            <person name="Durrens P."/>
            <person name="Casaregola S."/>
            <person name="Lafontaine I."/>
            <person name="de Montigny J."/>
            <person name="Marck C."/>
            <person name="Neuveglise C."/>
            <person name="Talla E."/>
            <person name="Goffard N."/>
            <person name="Frangeul L."/>
            <person name="Aigle M."/>
            <person name="Anthouard V."/>
            <person name="Babour A."/>
            <person name="Barbe V."/>
            <person name="Barnay S."/>
            <person name="Blanchin S."/>
            <person name="Beckerich J.M."/>
            <person name="Beyne E."/>
            <person name="Bleykasten C."/>
            <person name="Boisrame A."/>
            <person name="Boyer J."/>
            <person name="Cattolico L."/>
            <person name="Confanioleri F."/>
            <person name="de Daruvar A."/>
            <person name="Despons L."/>
            <person name="Fabre E."/>
            <person name="Fairhead C."/>
            <person name="Ferry-Dumazet H."/>
            <person name="Groppi A."/>
            <person name="Hantraye F."/>
            <person name="Hennequin C."/>
            <person name="Jauniaux N."/>
            <person name="Joyet P."/>
            <person name="Kachouri R."/>
            <person name="Kerrest A."/>
            <person name="Koszul R."/>
            <person name="Lemaire M."/>
            <person name="Lesur I."/>
            <person name="Ma L."/>
            <person name="Muller H."/>
            <person name="Nicaud J.M."/>
            <person name="Nikolski M."/>
            <person name="Oztas S."/>
            <person name="Ozier-Kalogeropoulos O."/>
            <person name="Pellenz S."/>
            <person name="Potier S."/>
            <person name="Richard G.F."/>
            <person name="Straub M.L."/>
            <person name="Suleau A."/>
            <person name="Swennene D."/>
            <person name="Tekaia F."/>
            <person name="Wesolowski-Louvel M."/>
            <person name="Westhof E."/>
            <person name="Wirth B."/>
            <person name="Zeniou-Meyer M."/>
            <person name="Zivanovic I."/>
            <person name="Bolotin-Fukuhara M."/>
            <person name="Thierry A."/>
            <person name="Bouchier C."/>
            <person name="Caudron B."/>
            <person name="Scarpelli C."/>
            <person name="Gaillardin C."/>
            <person name="Weissenbach J."/>
            <person name="Wincker P."/>
            <person name="Souciet J.L."/>
        </authorList>
    </citation>
    <scope>NUCLEOTIDE SEQUENCE [LARGE SCALE GENOMIC DNA]</scope>
    <source>
        <strain evidence="8">ATCC 36239 / CBS 767 / BCRC 21394 / JCM 1990 / NBRC 0083 / IGC 2968</strain>
    </source>
</reference>
<dbReference type="OMA" id="VHTHKKD"/>
<dbReference type="VEuPathDB" id="FungiDB:DEHA2E11264g"/>
<dbReference type="AlphaFoldDB" id="Q6BPS2"/>
<feature type="compositionally biased region" description="Basic and acidic residues" evidence="6">
    <location>
        <begin position="1"/>
        <end position="16"/>
    </location>
</feature>
<dbReference type="EMBL" id="CR382137">
    <property type="protein sequence ID" value="CAG88037.2"/>
    <property type="molecule type" value="Genomic_DNA"/>
</dbReference>
<organism evidence="7 8">
    <name type="scientific">Debaryomyces hansenii (strain ATCC 36239 / CBS 767 / BCRC 21394 / JCM 1990 / NBRC 0083 / IGC 2968)</name>
    <name type="common">Yeast</name>
    <name type="synonym">Torulaspora hansenii</name>
    <dbReference type="NCBI Taxonomy" id="284592"/>
    <lineage>
        <taxon>Eukaryota</taxon>
        <taxon>Fungi</taxon>
        <taxon>Dikarya</taxon>
        <taxon>Ascomycota</taxon>
        <taxon>Saccharomycotina</taxon>
        <taxon>Pichiomycetes</taxon>
        <taxon>Debaryomycetaceae</taxon>
        <taxon>Debaryomyces</taxon>
    </lineage>
</organism>
<keyword evidence="8" id="KW-1185">Reference proteome</keyword>
<dbReference type="FunFam" id="1.10.287.2720:FF:000001">
    <property type="entry name" value="Oxysterol-binding OBPalpha"/>
    <property type="match status" value="1"/>
</dbReference>
<dbReference type="Gene3D" id="1.10.287.2720">
    <property type="match status" value="1"/>
</dbReference>
<dbReference type="GO" id="GO:0006869">
    <property type="term" value="P:lipid transport"/>
    <property type="evidence" value="ECO:0007669"/>
    <property type="project" value="UniProtKB-KW"/>
</dbReference>
<dbReference type="GeneID" id="2902741"/>
<dbReference type="GO" id="GO:0032934">
    <property type="term" value="F:sterol binding"/>
    <property type="evidence" value="ECO:0007669"/>
    <property type="project" value="TreeGrafter"/>
</dbReference>
<evidence type="ECO:0000256" key="4">
    <source>
        <dbReference type="ARBA" id="ARBA00023121"/>
    </source>
</evidence>
<dbReference type="RefSeq" id="XP_459798.2">
    <property type="nucleotide sequence ID" value="XM_459798.1"/>
</dbReference>
<dbReference type="PANTHER" id="PTHR10972">
    <property type="entry name" value="OXYSTEROL-BINDING PROTEIN-RELATED"/>
    <property type="match status" value="1"/>
</dbReference>
<accession>Q6BPS2</accession>
<feature type="compositionally biased region" description="Low complexity" evidence="6">
    <location>
        <begin position="457"/>
        <end position="471"/>
    </location>
</feature>
<keyword evidence="4" id="KW-0446">Lipid-binding</keyword>
<dbReference type="KEGG" id="dha:DEHA2E11264g"/>
<sequence>MGLTSKLDKLKLKSDKGQSSNSNSGTTTPVGEAATEGGIPEGNKHNANDTDDIDEIDNEGQSILMGIISQLRPGCDLSKITLPTFILEKKSMLERITNFFEIPDLLLEADATDDDLMRFVLMVKWYLASWHIAPKAVKKPLNPVLGELFACYWDNLPDNSTAYYISEQTSHHPPKSSYFYLVPERKIRVDGVVIPQSKFLGNSSAALMNGWGHVQLGNRGDETYIMNQPNVYCRGILFGKLRYELGDHMVIKCPKTGFEANIEFKTKGFISGTYDAIEGTIKNTNTGETLYSITGKWNEVMDIKNLATGKKEVLFDTATTKIFEPKTRPIEEQLEYESRRLWAPTINALGKRDHELATNEKAKVEGEQRIKAKKRLEDGVEFHPKLFRPVTEKDKGAQNLEYVIYKRFDLASDPETLRQAIFDTMPILPGQVDHESLQIPAFDKNSTPSPAPPADAPPADADAPFVDASDAPHADTSPV</sequence>
<dbReference type="GO" id="GO:0005829">
    <property type="term" value="C:cytosol"/>
    <property type="evidence" value="ECO:0007669"/>
    <property type="project" value="TreeGrafter"/>
</dbReference>
<feature type="region of interest" description="Disordered" evidence="6">
    <location>
        <begin position="1"/>
        <end position="54"/>
    </location>
</feature>
<dbReference type="Proteomes" id="UP000000599">
    <property type="component" value="Chromosome E"/>
</dbReference>
<feature type="region of interest" description="Disordered" evidence="6">
    <location>
        <begin position="439"/>
        <end position="479"/>
    </location>
</feature>
<protein>
    <submittedName>
        <fullName evidence="7">DEHA2E11264p</fullName>
    </submittedName>
</protein>
<dbReference type="InParanoid" id="Q6BPS2"/>
<dbReference type="InterPro" id="IPR000648">
    <property type="entry name" value="Oxysterol-bd"/>
</dbReference>